<feature type="compositionally biased region" description="Polar residues" evidence="1">
    <location>
        <begin position="489"/>
        <end position="508"/>
    </location>
</feature>
<feature type="compositionally biased region" description="Acidic residues" evidence="1">
    <location>
        <begin position="1048"/>
        <end position="1060"/>
    </location>
</feature>
<evidence type="ECO:0000313" key="2">
    <source>
        <dbReference type="EMBL" id="KAJ7017110.1"/>
    </source>
</evidence>
<evidence type="ECO:0000313" key="3">
    <source>
        <dbReference type="Proteomes" id="UP001218188"/>
    </source>
</evidence>
<dbReference type="CDD" id="cd00303">
    <property type="entry name" value="retropepsin_like"/>
    <property type="match status" value="1"/>
</dbReference>
<sequence>MSTAGMTICAELGLLFCIYLSVQICMIMKKGGHQNPKNLNNYPMQHIRIPRLRHDTADRLNSLHLEIEGSQAALVSHISDNLTILRELGASTKAIGHAIAKMGDLPLSTPKMAKLPEYRPGDEAEIAPSTRAELDHAFPPRSHNESTEEFHRRAQFALDGRRRAASAFAFDTGPTDSSTARVQQRAETYARMNPANKSLRFEDPGSISMTASTAPQPAGLGFGPDTTMLGDAVSRAEEVLEEYHAENDRKIAAIIHRQVGEVLEVPSRIKAPKLASPPLFSGNVNDPSAFLTYIETVTTWMRAQFMGGAEADIYRVTLLKTLLTSNALEWFIEHVEGQNGPSTVPYKFTSVVCALHRRFITFATAEKASRAFDQVRYKAEDGPTKFMDDLVSASRKMREPMPDFVIRQRFMRLIPEKIREHLVLHKGLNEVYSTIQQLRFHATYMWDVNSALRSTSSLSSQPTRTTLHPNQSGVPTPRRAPRVEGNKNPALNTPNIPASRALATTGSDEPNPHATKRCFKCGALGHIGSDPACPKNTGQNRARVGLAAHRVVDSYAEDDFPEAGVEGEDEETPKDWGGSQYEPEDEHDPNEAPALTDLIDIDQEEEPRVGAMQIRYFSMQLTLPDVDPSPSPERLAWIASLTPLEAELAGLDVNFYEREPDALFGASAVSDVERLNEARTDIGLAEFTPEEYEAKRLELVMAHSYPVDIWTTFEELAYEFQAKVSTAPWSRAVTEEWDIILAYNAFEHARRDFQAIRIPRWEVIIVTSNLLEGRREPLEELGDRIDELVASMVALRNQITTQRLAATAHFTELQDRRNPSPSRAAQVYRHTRDSYEQLLLDMQAQEDALRARAIRTQSFRQLIATELNRRDEPPRVALTQRGLEYLAAVSSEAEGSRATTPESPPPGYRAGSDSTYLASASPPVSESEMRSERPGPTHSAVVTLMVNSAITGTSPLQDQGTAAEEEAETDEFNEEAVPQYALTDPLAHSSPDVPTAGDEPSSPDSDAALWAELPALEEAEDVIDGATGLPALTSTGGLGSTTAATGETESEATLAEDAEDQAGARGDEESPTIRLMSHRLLDSEDLGVGRAGLDEQRLGEINHPEHVQAVQAADVERFRQRMADDRLSFLGRAAAWEETPGILLEPQNPDEPLDERRVWINGVGADYGDRFVSVLDTLGTSDHSPDQTPDAIEVALPPLSGFSGLANPTEQDIIVEVSTRRDIPEPSDDDALIIRSVVQLFGSQAAELYLTYVDRNGTVYIKTQPLSPLHYLSPEMVAAHQEAMDEAIRNRAEELNCPIAQTFHERVATLGPEDDDEDAFPGFRVQALAQQVERVSRIHRPDSLPSVGLVDQPSRKLKDIACLTAEVEIGGCTAYILFDSGSNTDSLTPEYAKGTECAVFRLEEQVTLQLGCVGSKSRINYGARAPVSFGGIKGHTYFDIVNVDRYDGIIGAPFMIKHKAILDFGKREIRFPNGHAIAALAIADEMALSDPRRTEVEEGPLVPPPAPILQRRPLPPAEVIEIDDDEHSTLLPSLPHDHPLLMILEADFITLPPSPVASSADVRPPTSSDAAVDHDDIPPLQEDDGEDYSDNDDGEAPDDVEPLPTPPIYMFVPDNPRNGPLLRRSSRQPERMPGLLTVDYVSVHSSQDRVSSTGEADPHGINNEAFDEAVNVIHPELEDMTRRRTEEVRAEIALHARRVRDPIEERVLEAQEMEQHAEELADLGFDTTAISLDEALQAEPPTSITTEGDTEFLDEIRRGYPSDSVLGKVVEFPEAFPQFEHRDGLLYCRTIGGRKSLKLRVKWTAGDITWEPPKHLEECAALDDYFEAMGVQRWQDLPRLDGPTRRTTSKIDTTWACFTIAANSAAPGRAPTHTTPGYMPMVCRSTRRCPRTYPNTSGNGALLGMTDTDAQRLAAISPPSIPTVPTAPVTATQARLILLIVEDEYLNVARIGQAILLTVTTPPPEPLPDTLSRQQRPRTWNTAEEERLRRNALRTKRGPWVRTVFPPDVHAAEKDSDGHPICPLECATNDPNDYGSDDEIVALPPNWNARKSLRRTEALQTEGADAEGVRLQPSGEAGMWRTLSVTTVHQAENVLRWVRRTEPSALAYMTHIAHVLKSNPALLRTAGEIYLLAKENSARATYWLLATGNKKPPKAIPLEQQTSTNFDNSVQVYLGAATMGDNDTIVLIAERGSESSVQSGTHLKLNIAISLYEQMFARDWPLGMRITATRFANIMVVEYASPYPPDVAAWYTINALCPRRTRKGTSIQRHKFFELLMRILSVGGAFFRIATFSDYRDADLPLEHYPFRTDNITSSLVVSWLIQHGIKKDGDAVRILEDFARARRNLREGRNDPSGTTFKSGDWPRDSAEVLTLREDEVTKWADLEHAMVQDHVTTSYPQRPADTMEDDGQA</sequence>
<evidence type="ECO:0000256" key="1">
    <source>
        <dbReference type="SAM" id="MobiDB-lite"/>
    </source>
</evidence>
<organism evidence="2 3">
    <name type="scientific">Mycena alexandri</name>
    <dbReference type="NCBI Taxonomy" id="1745969"/>
    <lineage>
        <taxon>Eukaryota</taxon>
        <taxon>Fungi</taxon>
        <taxon>Dikarya</taxon>
        <taxon>Basidiomycota</taxon>
        <taxon>Agaricomycotina</taxon>
        <taxon>Agaricomycetes</taxon>
        <taxon>Agaricomycetidae</taxon>
        <taxon>Agaricales</taxon>
        <taxon>Marasmiineae</taxon>
        <taxon>Mycenaceae</taxon>
        <taxon>Mycena</taxon>
    </lineage>
</organism>
<gene>
    <name evidence="2" type="ORF">C8F04DRAFT_1200951</name>
</gene>
<feature type="region of interest" description="Disordered" evidence="1">
    <location>
        <begin position="1555"/>
        <end position="1628"/>
    </location>
</feature>
<feature type="region of interest" description="Disordered" evidence="1">
    <location>
        <begin position="456"/>
        <end position="512"/>
    </location>
</feature>
<feature type="compositionally biased region" description="Polar residues" evidence="1">
    <location>
        <begin position="912"/>
        <end position="924"/>
    </location>
</feature>
<dbReference type="InterPro" id="IPR021109">
    <property type="entry name" value="Peptidase_aspartic_dom_sf"/>
</dbReference>
<protein>
    <submittedName>
        <fullName evidence="2">Uncharacterized protein</fullName>
    </submittedName>
</protein>
<feature type="region of interest" description="Disordered" evidence="1">
    <location>
        <begin position="889"/>
        <end position="937"/>
    </location>
</feature>
<accession>A0AAD6RZB8</accession>
<keyword evidence="3" id="KW-1185">Reference proteome</keyword>
<name>A0AAD6RZB8_9AGAR</name>
<feature type="region of interest" description="Disordered" evidence="1">
    <location>
        <begin position="2392"/>
        <end position="2411"/>
    </location>
</feature>
<feature type="compositionally biased region" description="Low complexity" evidence="1">
    <location>
        <begin position="456"/>
        <end position="467"/>
    </location>
</feature>
<feature type="compositionally biased region" description="Low complexity" evidence="1">
    <location>
        <begin position="1027"/>
        <end position="1047"/>
    </location>
</feature>
<feature type="compositionally biased region" description="Acidic residues" evidence="1">
    <location>
        <begin position="556"/>
        <end position="572"/>
    </location>
</feature>
<feature type="compositionally biased region" description="Acidic residues" evidence="1">
    <location>
        <begin position="963"/>
        <end position="974"/>
    </location>
</feature>
<feature type="compositionally biased region" description="Acidic residues" evidence="1">
    <location>
        <begin position="1581"/>
        <end position="1601"/>
    </location>
</feature>
<proteinExistence type="predicted"/>
<dbReference type="Gene3D" id="2.40.70.10">
    <property type="entry name" value="Acid Proteases"/>
    <property type="match status" value="1"/>
</dbReference>
<feature type="region of interest" description="Disordered" evidence="1">
    <location>
        <begin position="1027"/>
        <end position="1072"/>
    </location>
</feature>
<feature type="region of interest" description="Disordered" evidence="1">
    <location>
        <begin position="556"/>
        <end position="592"/>
    </location>
</feature>
<reference evidence="2" key="1">
    <citation type="submission" date="2023-03" db="EMBL/GenBank/DDBJ databases">
        <title>Massive genome expansion in bonnet fungi (Mycena s.s.) driven by repeated elements and novel gene families across ecological guilds.</title>
        <authorList>
            <consortium name="Lawrence Berkeley National Laboratory"/>
            <person name="Harder C.B."/>
            <person name="Miyauchi S."/>
            <person name="Viragh M."/>
            <person name="Kuo A."/>
            <person name="Thoen E."/>
            <person name="Andreopoulos B."/>
            <person name="Lu D."/>
            <person name="Skrede I."/>
            <person name="Drula E."/>
            <person name="Henrissat B."/>
            <person name="Morin E."/>
            <person name="Kohler A."/>
            <person name="Barry K."/>
            <person name="LaButti K."/>
            <person name="Morin E."/>
            <person name="Salamov A."/>
            <person name="Lipzen A."/>
            <person name="Mereny Z."/>
            <person name="Hegedus B."/>
            <person name="Baldrian P."/>
            <person name="Stursova M."/>
            <person name="Weitz H."/>
            <person name="Taylor A."/>
            <person name="Grigoriev I.V."/>
            <person name="Nagy L.G."/>
            <person name="Martin F."/>
            <person name="Kauserud H."/>
        </authorList>
    </citation>
    <scope>NUCLEOTIDE SEQUENCE</scope>
    <source>
        <strain evidence="2">CBHHK200</strain>
    </source>
</reference>
<dbReference type="Proteomes" id="UP001218188">
    <property type="component" value="Unassembled WGS sequence"/>
</dbReference>
<comment type="caution">
    <text evidence="2">The sequence shown here is derived from an EMBL/GenBank/DDBJ whole genome shotgun (WGS) entry which is preliminary data.</text>
</comment>
<feature type="region of interest" description="Disordered" evidence="1">
    <location>
        <begin position="952"/>
        <end position="1006"/>
    </location>
</feature>
<dbReference type="EMBL" id="JARJCM010000431">
    <property type="protein sequence ID" value="KAJ7017110.1"/>
    <property type="molecule type" value="Genomic_DNA"/>
</dbReference>